<dbReference type="AlphaFoldDB" id="A0A839QQZ9"/>
<accession>A0A839QQZ9</accession>
<evidence type="ECO:0000313" key="2">
    <source>
        <dbReference type="Proteomes" id="UP000523000"/>
    </source>
</evidence>
<sequence length="127" mass="13720">MSIATITGAAHARTARLGIREVVRRLNAALGATLVAALAGSKDRKISYGWAQQDGPTPKPAAVKRLQFAYTQWSLVAEAEGEHVARMWFIGSNPWLEHDSPLDAIREDRFKEVAAAATAMVEDGFSG</sequence>
<keyword evidence="2" id="KW-1185">Reference proteome</keyword>
<protein>
    <submittedName>
        <fullName evidence="1">Uncharacterized protein</fullName>
    </submittedName>
</protein>
<organism evidence="1 2">
    <name type="scientific">Paeniglutamicibacter cryotolerans</name>
    <dbReference type="NCBI Taxonomy" id="670079"/>
    <lineage>
        <taxon>Bacteria</taxon>
        <taxon>Bacillati</taxon>
        <taxon>Actinomycetota</taxon>
        <taxon>Actinomycetes</taxon>
        <taxon>Micrococcales</taxon>
        <taxon>Micrococcaceae</taxon>
        <taxon>Paeniglutamicibacter</taxon>
    </lineage>
</organism>
<dbReference type="RefSeq" id="WP_183510894.1">
    <property type="nucleotide sequence ID" value="NZ_BAABGK010000082.1"/>
</dbReference>
<comment type="caution">
    <text evidence="1">The sequence shown here is derived from an EMBL/GenBank/DDBJ whole genome shotgun (WGS) entry which is preliminary data.</text>
</comment>
<dbReference type="Proteomes" id="UP000523000">
    <property type="component" value="Unassembled WGS sequence"/>
</dbReference>
<gene>
    <name evidence="1" type="ORF">E9229_001873</name>
</gene>
<proteinExistence type="predicted"/>
<reference evidence="1 2" key="1">
    <citation type="submission" date="2020-08" db="EMBL/GenBank/DDBJ databases">
        <title>Sequencing the genomes of 1000 actinobacteria strains.</title>
        <authorList>
            <person name="Klenk H.-P."/>
        </authorList>
    </citation>
    <scope>NUCLEOTIDE SEQUENCE [LARGE SCALE GENOMIC DNA]</scope>
    <source>
        <strain evidence="1 2">DSM 22826</strain>
    </source>
</reference>
<name>A0A839QQZ9_9MICC</name>
<dbReference type="EMBL" id="JACHVS010000001">
    <property type="protein sequence ID" value="MBB2995682.1"/>
    <property type="molecule type" value="Genomic_DNA"/>
</dbReference>
<evidence type="ECO:0000313" key="1">
    <source>
        <dbReference type="EMBL" id="MBB2995682.1"/>
    </source>
</evidence>